<gene>
    <name evidence="2" type="ORF">EYF80_005803</name>
</gene>
<evidence type="ECO:0000313" key="3">
    <source>
        <dbReference type="Proteomes" id="UP000314294"/>
    </source>
</evidence>
<dbReference type="Proteomes" id="UP000314294">
    <property type="component" value="Unassembled WGS sequence"/>
</dbReference>
<sequence>MAATVEDYTSVYRKDFQVWKLKKLLPYKPADSLTVNQGLSVPGRPSQNTAVQVAADSLKFPEFPEVRKAPLESVTSYRSDYVTHPVQPRHRVKPTHTTKHLLAEPGVPLKPRVAWDQDICDEASSFFQAFKDWSIENKIRDKGPARESGPPPDDRGVLSTARADDTKHEWRRAEPGPPPRWSRGTAKERSGGTTTVKEDCRCRDKPRRFPPVRKEEPDRPEKTTPQTFRQRPKSDEKASSWHASKTSRRPDEKGALSNLKCNEPEREDSQMYWTTSLDRGVSWADGGEVRRRITCMVSSRS</sequence>
<evidence type="ECO:0000256" key="1">
    <source>
        <dbReference type="SAM" id="MobiDB-lite"/>
    </source>
</evidence>
<evidence type="ECO:0000313" key="2">
    <source>
        <dbReference type="EMBL" id="TNN83932.1"/>
    </source>
</evidence>
<proteinExistence type="predicted"/>
<dbReference type="EMBL" id="SRLO01000030">
    <property type="protein sequence ID" value="TNN83932.1"/>
    <property type="molecule type" value="Genomic_DNA"/>
</dbReference>
<dbReference type="AlphaFoldDB" id="A0A4Z2J361"/>
<protein>
    <submittedName>
        <fullName evidence="2">Uncharacterized protein</fullName>
    </submittedName>
</protein>
<reference evidence="2 3" key="1">
    <citation type="submission" date="2019-03" db="EMBL/GenBank/DDBJ databases">
        <title>First draft genome of Liparis tanakae, snailfish: a comprehensive survey of snailfish specific genes.</title>
        <authorList>
            <person name="Kim W."/>
            <person name="Song I."/>
            <person name="Jeong J.-H."/>
            <person name="Kim D."/>
            <person name="Kim S."/>
            <person name="Ryu S."/>
            <person name="Song J.Y."/>
            <person name="Lee S.K."/>
        </authorList>
    </citation>
    <scope>NUCLEOTIDE SEQUENCE [LARGE SCALE GENOMIC DNA]</scope>
    <source>
        <tissue evidence="2">Muscle</tissue>
    </source>
</reference>
<comment type="caution">
    <text evidence="2">The sequence shown here is derived from an EMBL/GenBank/DDBJ whole genome shotgun (WGS) entry which is preliminary data.</text>
</comment>
<keyword evidence="3" id="KW-1185">Reference proteome</keyword>
<feature type="region of interest" description="Disordered" evidence="1">
    <location>
        <begin position="140"/>
        <end position="273"/>
    </location>
</feature>
<feature type="compositionally biased region" description="Basic and acidic residues" evidence="1">
    <location>
        <begin position="152"/>
        <end position="174"/>
    </location>
</feature>
<accession>A0A4Z2J361</accession>
<name>A0A4Z2J361_9TELE</name>
<organism evidence="2 3">
    <name type="scientific">Liparis tanakae</name>
    <name type="common">Tanaka's snailfish</name>
    <dbReference type="NCBI Taxonomy" id="230148"/>
    <lineage>
        <taxon>Eukaryota</taxon>
        <taxon>Metazoa</taxon>
        <taxon>Chordata</taxon>
        <taxon>Craniata</taxon>
        <taxon>Vertebrata</taxon>
        <taxon>Euteleostomi</taxon>
        <taxon>Actinopterygii</taxon>
        <taxon>Neopterygii</taxon>
        <taxon>Teleostei</taxon>
        <taxon>Neoteleostei</taxon>
        <taxon>Acanthomorphata</taxon>
        <taxon>Eupercaria</taxon>
        <taxon>Perciformes</taxon>
        <taxon>Cottioidei</taxon>
        <taxon>Cottales</taxon>
        <taxon>Liparidae</taxon>
        <taxon>Liparis</taxon>
    </lineage>
</organism>
<feature type="compositionally biased region" description="Basic and acidic residues" evidence="1">
    <location>
        <begin position="185"/>
        <end position="203"/>
    </location>
</feature>
<dbReference type="OrthoDB" id="365640at2759"/>
<feature type="compositionally biased region" description="Basic and acidic residues" evidence="1">
    <location>
        <begin position="212"/>
        <end position="222"/>
    </location>
</feature>